<protein>
    <recommendedName>
        <fullName evidence="2">MINDY deubiquitinase domain-containing protein</fullName>
    </recommendedName>
</protein>
<dbReference type="InterPro" id="IPR007518">
    <property type="entry name" value="MINDY"/>
</dbReference>
<dbReference type="InterPro" id="IPR033979">
    <property type="entry name" value="MINDY_domain"/>
</dbReference>
<gene>
    <name evidence="3" type="ORF">RMAR00112_LOCUS6077</name>
</gene>
<dbReference type="GO" id="GO:0071944">
    <property type="term" value="C:cell periphery"/>
    <property type="evidence" value="ECO:0007669"/>
    <property type="project" value="TreeGrafter"/>
</dbReference>
<feature type="compositionally biased region" description="Basic and acidic residues" evidence="1">
    <location>
        <begin position="299"/>
        <end position="310"/>
    </location>
</feature>
<feature type="compositionally biased region" description="Low complexity" evidence="1">
    <location>
        <begin position="364"/>
        <end position="376"/>
    </location>
</feature>
<dbReference type="GO" id="GO:0005829">
    <property type="term" value="C:cytosol"/>
    <property type="evidence" value="ECO:0007669"/>
    <property type="project" value="TreeGrafter"/>
</dbReference>
<feature type="compositionally biased region" description="Polar residues" evidence="1">
    <location>
        <begin position="313"/>
        <end position="327"/>
    </location>
</feature>
<evidence type="ECO:0000256" key="1">
    <source>
        <dbReference type="SAM" id="MobiDB-lite"/>
    </source>
</evidence>
<dbReference type="AlphaFoldDB" id="A0A7S2ZFS4"/>
<organism evidence="3">
    <name type="scientific">Rhodosorus marinus</name>
    <dbReference type="NCBI Taxonomy" id="101924"/>
    <lineage>
        <taxon>Eukaryota</taxon>
        <taxon>Rhodophyta</taxon>
        <taxon>Stylonematophyceae</taxon>
        <taxon>Stylonematales</taxon>
        <taxon>Stylonemataceae</taxon>
        <taxon>Rhodosorus</taxon>
    </lineage>
</organism>
<proteinExistence type="predicted"/>
<evidence type="ECO:0000313" key="3">
    <source>
        <dbReference type="EMBL" id="CAE0038119.1"/>
    </source>
</evidence>
<dbReference type="GO" id="GO:0016807">
    <property type="term" value="F:cysteine-type carboxypeptidase activity"/>
    <property type="evidence" value="ECO:0007669"/>
    <property type="project" value="TreeGrafter"/>
</dbReference>
<reference evidence="3" key="1">
    <citation type="submission" date="2021-01" db="EMBL/GenBank/DDBJ databases">
        <authorList>
            <person name="Corre E."/>
            <person name="Pelletier E."/>
            <person name="Niang G."/>
            <person name="Scheremetjew M."/>
            <person name="Finn R."/>
            <person name="Kale V."/>
            <person name="Holt S."/>
            <person name="Cochrane G."/>
            <person name="Meng A."/>
            <person name="Brown T."/>
            <person name="Cohen L."/>
        </authorList>
    </citation>
    <scope>NUCLEOTIDE SEQUENCE</scope>
    <source>
        <strain evidence="3">CCMP 769</strain>
    </source>
</reference>
<dbReference type="Pfam" id="PF04424">
    <property type="entry name" value="MINDY_DUB"/>
    <property type="match status" value="1"/>
</dbReference>
<name>A0A7S2ZFS4_9RHOD</name>
<feature type="domain" description="MINDY deubiquitinase" evidence="2">
    <location>
        <begin position="9"/>
        <end position="275"/>
    </location>
</feature>
<dbReference type="PANTHER" id="PTHR18063:SF6">
    <property type="entry name" value="UBIQUITIN CARBOXYL-TERMINAL HYDROLASE"/>
    <property type="match status" value="1"/>
</dbReference>
<sequence>MPSEEFEDNYRIKWITERSTGKKYAVLLQNRNGPCPLLAISNALLLRGNIDIHEDMSHVNEEMLIEKITEYIFRANPLLREGEEEVVANEQQNLADVITTLPKLKKGIDVNVRFNAPDAFEFTPELSCFDMCRVRLLHGWLVDPQDPYSFDSFAKLTYNQLVDLIITASSSDQYGHLENGMDSEECSNRQVIAKLAGDFLEDNPSQLTLHGFHALSSAVAENEICVFFRNNHFSTLTRRDGKLFLLVSDLGYLHEPEIVWDKFIGIHGESQFFNFDLVAYDPFRGVDRKDQDLAERLQAEENRKVLEPKPKTSKPSATTGGEASSSNQDEDEDYKLAKKLHEMEVSKSRGQATRAARQTRKPTHTTTPSTTPSSTPQPASDKSKSISSSCWQQ</sequence>
<feature type="compositionally biased region" description="Basic and acidic residues" evidence="1">
    <location>
        <begin position="334"/>
        <end position="347"/>
    </location>
</feature>
<dbReference type="PANTHER" id="PTHR18063">
    <property type="entry name" value="NF-E2 INDUCIBLE PROTEIN"/>
    <property type="match status" value="1"/>
</dbReference>
<dbReference type="GO" id="GO:0071108">
    <property type="term" value="P:protein K48-linked deubiquitination"/>
    <property type="evidence" value="ECO:0007669"/>
    <property type="project" value="TreeGrafter"/>
</dbReference>
<dbReference type="GO" id="GO:1990380">
    <property type="term" value="F:K48-linked deubiquitinase activity"/>
    <property type="evidence" value="ECO:0007669"/>
    <property type="project" value="InterPro"/>
</dbReference>
<accession>A0A7S2ZFS4</accession>
<dbReference type="EMBL" id="HBHW01008078">
    <property type="protein sequence ID" value="CAE0038119.1"/>
    <property type="molecule type" value="Transcribed_RNA"/>
</dbReference>
<dbReference type="GO" id="GO:0004843">
    <property type="term" value="F:cysteine-type deubiquitinase activity"/>
    <property type="evidence" value="ECO:0007669"/>
    <property type="project" value="InterPro"/>
</dbReference>
<evidence type="ECO:0000259" key="2">
    <source>
        <dbReference type="Pfam" id="PF04424"/>
    </source>
</evidence>
<feature type="region of interest" description="Disordered" evidence="1">
    <location>
        <begin position="299"/>
        <end position="393"/>
    </location>
</feature>